<feature type="disulfide bond" evidence="1">
    <location>
        <begin position="106"/>
        <end position="115"/>
    </location>
</feature>
<evidence type="ECO:0000256" key="1">
    <source>
        <dbReference type="PIRSR" id="PIRSR639314-50"/>
    </source>
</evidence>
<dbReference type="GO" id="GO:0080153">
    <property type="term" value="P:negative regulation of reductive pentose-phosphate cycle"/>
    <property type="evidence" value="ECO:0007669"/>
    <property type="project" value="TreeGrafter"/>
</dbReference>
<dbReference type="STRING" id="74649.A0A2P6PI79"/>
<evidence type="ECO:0000313" key="4">
    <source>
        <dbReference type="EMBL" id="PRQ21636.1"/>
    </source>
</evidence>
<dbReference type="InterPro" id="IPR003823">
    <property type="entry name" value="CP12_dom"/>
</dbReference>
<reference evidence="4 5" key="1">
    <citation type="journal article" date="2018" name="Nat. Genet.">
        <title>The Rosa genome provides new insights in the design of modern roses.</title>
        <authorList>
            <person name="Bendahmane M."/>
        </authorList>
    </citation>
    <scope>NUCLEOTIDE SEQUENCE [LARGE SCALE GENOMIC DNA]</scope>
    <source>
        <strain evidence="5">cv. Old Blush</strain>
    </source>
</reference>
<dbReference type="Proteomes" id="UP000238479">
    <property type="component" value="Chromosome 7"/>
</dbReference>
<accession>A0A2P6PI79</accession>
<feature type="region of interest" description="Disordered" evidence="2">
    <location>
        <begin position="126"/>
        <end position="160"/>
    </location>
</feature>
<dbReference type="Pfam" id="PF02672">
    <property type="entry name" value="CP12"/>
    <property type="match status" value="1"/>
</dbReference>
<gene>
    <name evidence="4" type="ORF">RchiOBHm_Chr7g0241451</name>
</gene>
<feature type="domain" description="CP12" evidence="3">
    <location>
        <begin position="91"/>
        <end position="160"/>
    </location>
</feature>
<name>A0A2P6PI79_ROSCH</name>
<dbReference type="Gramene" id="PRQ21636">
    <property type="protein sequence ID" value="PRQ21636"/>
    <property type="gene ID" value="RchiOBHm_Chr7g0241451"/>
</dbReference>
<feature type="compositionally biased region" description="Basic and acidic residues" evidence="2">
    <location>
        <begin position="131"/>
        <end position="142"/>
    </location>
</feature>
<feature type="disulfide bond" evidence="1">
    <location>
        <begin position="146"/>
        <end position="155"/>
    </location>
</feature>
<dbReference type="GO" id="GO:0009507">
    <property type="term" value="C:chloroplast"/>
    <property type="evidence" value="ECO:0007669"/>
    <property type="project" value="TreeGrafter"/>
</dbReference>
<dbReference type="PANTHER" id="PTHR33921:SF15">
    <property type="entry name" value="CALVIN CYCLE PROTEIN CP12-2, CHLOROPLASTIC"/>
    <property type="match status" value="1"/>
</dbReference>
<dbReference type="InterPro" id="IPR039314">
    <property type="entry name" value="CP12-like"/>
</dbReference>
<dbReference type="EMBL" id="PDCK01000045">
    <property type="protein sequence ID" value="PRQ21636.1"/>
    <property type="molecule type" value="Genomic_DNA"/>
</dbReference>
<proteinExistence type="predicted"/>
<dbReference type="AlphaFoldDB" id="A0A2P6PI79"/>
<dbReference type="PANTHER" id="PTHR33921">
    <property type="entry name" value="CALVIN CYCLE PROTEIN CP12-2, CHLOROPLASTIC"/>
    <property type="match status" value="1"/>
</dbReference>
<keyword evidence="5" id="KW-1185">Reference proteome</keyword>
<comment type="caution">
    <text evidence="4">The sequence shown here is derived from an EMBL/GenBank/DDBJ whole genome shotgun (WGS) entry which is preliminary data.</text>
</comment>
<organism evidence="4 5">
    <name type="scientific">Rosa chinensis</name>
    <name type="common">China rose</name>
    <dbReference type="NCBI Taxonomy" id="74649"/>
    <lineage>
        <taxon>Eukaryota</taxon>
        <taxon>Viridiplantae</taxon>
        <taxon>Streptophyta</taxon>
        <taxon>Embryophyta</taxon>
        <taxon>Tracheophyta</taxon>
        <taxon>Spermatophyta</taxon>
        <taxon>Magnoliopsida</taxon>
        <taxon>eudicotyledons</taxon>
        <taxon>Gunneridae</taxon>
        <taxon>Pentapetalae</taxon>
        <taxon>rosids</taxon>
        <taxon>fabids</taxon>
        <taxon>Rosales</taxon>
        <taxon>Rosaceae</taxon>
        <taxon>Rosoideae</taxon>
        <taxon>Rosoideae incertae sedis</taxon>
        <taxon>Rosa</taxon>
    </lineage>
</organism>
<evidence type="ECO:0000256" key="2">
    <source>
        <dbReference type="SAM" id="MobiDB-lite"/>
    </source>
</evidence>
<dbReference type="SMART" id="SM01093">
    <property type="entry name" value="CP12"/>
    <property type="match status" value="1"/>
</dbReference>
<evidence type="ECO:0000313" key="5">
    <source>
        <dbReference type="Proteomes" id="UP000238479"/>
    </source>
</evidence>
<protein>
    <recommendedName>
        <fullName evidence="3">CP12 domain-containing protein</fullName>
    </recommendedName>
</protein>
<dbReference type="OMA" id="AQETCAG"/>
<sequence length="160" mass="17432">MPAPIKPSCWAPYHNAILSPHFFQSRKLVRRKEMATSVAGVSLSTPRVFARAAETPKVIKPAGLSFGYSAGRVGSGRMSMIRPVAAAPDKLSEKVQESIKEAEQACSEDPASGECVAAWDEVEELSAAASHKRDSEKNKDPLETYCSDNPETDECRTYDN</sequence>
<keyword evidence="1" id="KW-1015">Disulfide bond</keyword>
<evidence type="ECO:0000259" key="3">
    <source>
        <dbReference type="SMART" id="SM01093"/>
    </source>
</evidence>